<comment type="similarity">
    <text evidence="1">Belongs to the short-chain fatty acyl-CoA assimilation regulator (ScfR) family.</text>
</comment>
<dbReference type="InterPro" id="IPR018653">
    <property type="entry name" value="ScfR_C"/>
</dbReference>
<dbReference type="SUPFAM" id="SSF47413">
    <property type="entry name" value="lambda repressor-like DNA-binding domains"/>
    <property type="match status" value="1"/>
</dbReference>
<dbReference type="Pfam" id="PF06114">
    <property type="entry name" value="Peptidase_M78"/>
    <property type="match status" value="1"/>
</dbReference>
<dbReference type="PANTHER" id="PTHR46797">
    <property type="entry name" value="HTH-TYPE TRANSCRIPTIONAL REGULATOR"/>
    <property type="match status" value="1"/>
</dbReference>
<name>A0ABT2LN64_9HYPH</name>
<evidence type="ECO:0000313" key="5">
    <source>
        <dbReference type="Proteomes" id="UP001320831"/>
    </source>
</evidence>
<dbReference type="InterPro" id="IPR010359">
    <property type="entry name" value="IrrE_HExxH"/>
</dbReference>
<accession>A0ABT2LN64</accession>
<evidence type="ECO:0000256" key="1">
    <source>
        <dbReference type="ARBA" id="ARBA00007227"/>
    </source>
</evidence>
<dbReference type="EMBL" id="JAOCZP010000002">
    <property type="protein sequence ID" value="MCT7374614.1"/>
    <property type="molecule type" value="Genomic_DNA"/>
</dbReference>
<dbReference type="InterPro" id="IPR001387">
    <property type="entry name" value="Cro/C1-type_HTH"/>
</dbReference>
<dbReference type="CDD" id="cd00093">
    <property type="entry name" value="HTH_XRE"/>
    <property type="match status" value="1"/>
</dbReference>
<proteinExistence type="inferred from homology"/>
<keyword evidence="5" id="KW-1185">Reference proteome</keyword>
<reference evidence="4 5" key="1">
    <citation type="submission" date="2022-09" db="EMBL/GenBank/DDBJ databases">
        <title>Chelativorans salina sp. nov., a novel slightly halophilic bacterium isolated from a saline lake sediment enrichment.</title>
        <authorList>
            <person name="Gao L."/>
            <person name="Fang B.-Z."/>
            <person name="Li W.-J."/>
        </authorList>
    </citation>
    <scope>NUCLEOTIDE SEQUENCE [LARGE SCALE GENOMIC DNA]</scope>
    <source>
        <strain evidence="4 5">EGI FJ00035</strain>
    </source>
</reference>
<comment type="caution">
    <text evidence="4">The sequence shown here is derived from an EMBL/GenBank/DDBJ whole genome shotgun (WGS) entry which is preliminary data.</text>
</comment>
<dbReference type="InterPro" id="IPR010982">
    <property type="entry name" value="Lambda_DNA-bd_dom_sf"/>
</dbReference>
<feature type="domain" description="HTH cro/C1-type" evidence="3">
    <location>
        <begin position="10"/>
        <end position="64"/>
    </location>
</feature>
<dbReference type="SMART" id="SM00530">
    <property type="entry name" value="HTH_XRE"/>
    <property type="match status" value="1"/>
</dbReference>
<evidence type="ECO:0000256" key="2">
    <source>
        <dbReference type="ARBA" id="ARBA00023125"/>
    </source>
</evidence>
<dbReference type="PANTHER" id="PTHR46797:SF1">
    <property type="entry name" value="METHYLPHOSPHONATE SYNTHASE"/>
    <property type="match status" value="1"/>
</dbReference>
<dbReference type="Proteomes" id="UP001320831">
    <property type="component" value="Unassembled WGS sequence"/>
</dbReference>
<dbReference type="PROSITE" id="PS50943">
    <property type="entry name" value="HTH_CROC1"/>
    <property type="match status" value="1"/>
</dbReference>
<evidence type="ECO:0000313" key="4">
    <source>
        <dbReference type="EMBL" id="MCT7374614.1"/>
    </source>
</evidence>
<dbReference type="Pfam" id="PF09856">
    <property type="entry name" value="ScfRs"/>
    <property type="match status" value="1"/>
</dbReference>
<dbReference type="Pfam" id="PF01381">
    <property type="entry name" value="HTH_3"/>
    <property type="match status" value="1"/>
</dbReference>
<dbReference type="InterPro" id="IPR050807">
    <property type="entry name" value="TransReg_Diox_bact_type"/>
</dbReference>
<gene>
    <name evidence="4" type="ORF">N5A92_06145</name>
</gene>
<sequence length="501" mass="55243">MTQKLTGLKIRAYRKERGLTQADLAQRVGISAPYLNLIEGNRRPVGDALLKRICAELDVGIAQLDGGAERRLVQALEELAADPRIGDARGRPANAEELVGRHPDWSDFILRLFRAYEDQRQAVLALADRLNRDPFLGENVHQMLTSAASLSSAAEILAGGNLSEEERRRFDAIVQADGARLSKTARALLGFFDNTEMRIRSATPSEHVDSFILQENNHFPALEALAESFPGSFPHGGFEDAAPLREGFSESGHAVAAPETRRFALMKQTAHRIGREAVAEIVSGHLALPSEESRDLARAALHSYLAGAMLMPYERFLEAAERHRYDINALCRQFGVSYEQAAHRLVTLRRPGAEGVPFAFMRSDVSGHVTKRLPLPGLALPRYTTACPLWVIYGAFQTPEITVRLYGELPSGDQFLFFARAVDKTPPRVGYPRKLLSVMMACPASEAGRVVYGDGLDRGSAVVPIGTVCRLCPREECVYRQEEPLIAGSDISDKRRMATDI</sequence>
<dbReference type="RefSeq" id="WP_260901103.1">
    <property type="nucleotide sequence ID" value="NZ_JAOCZP010000002.1"/>
</dbReference>
<protein>
    <submittedName>
        <fullName evidence="4">Short-chain fatty acyl-CoA regulator family protein</fullName>
    </submittedName>
</protein>
<keyword evidence="2" id="KW-0238">DNA-binding</keyword>
<dbReference type="Gene3D" id="1.10.260.40">
    <property type="entry name" value="lambda repressor-like DNA-binding domains"/>
    <property type="match status" value="1"/>
</dbReference>
<organism evidence="4 5">
    <name type="scientific">Chelativorans salis</name>
    <dbReference type="NCBI Taxonomy" id="2978478"/>
    <lineage>
        <taxon>Bacteria</taxon>
        <taxon>Pseudomonadati</taxon>
        <taxon>Pseudomonadota</taxon>
        <taxon>Alphaproteobacteria</taxon>
        <taxon>Hyphomicrobiales</taxon>
        <taxon>Phyllobacteriaceae</taxon>
        <taxon>Chelativorans</taxon>
    </lineage>
</organism>
<evidence type="ECO:0000259" key="3">
    <source>
        <dbReference type="PROSITE" id="PS50943"/>
    </source>
</evidence>